<feature type="transmembrane region" description="Helical" evidence="2">
    <location>
        <begin position="105"/>
        <end position="125"/>
    </location>
</feature>
<feature type="transmembrane region" description="Helical" evidence="2">
    <location>
        <begin position="61"/>
        <end position="78"/>
    </location>
</feature>
<dbReference type="OrthoDB" id="2717873at2"/>
<proteinExistence type="predicted"/>
<dbReference type="AlphaFoldDB" id="A0A1V0UEW2"/>
<feature type="region of interest" description="Disordered" evidence="1">
    <location>
        <begin position="1"/>
        <end position="41"/>
    </location>
</feature>
<evidence type="ECO:0000256" key="2">
    <source>
        <dbReference type="SAM" id="Phobius"/>
    </source>
</evidence>
<dbReference type="Proteomes" id="UP000192445">
    <property type="component" value="Chromosome"/>
</dbReference>
<feature type="transmembrane region" description="Helical" evidence="2">
    <location>
        <begin position="137"/>
        <end position="170"/>
    </location>
</feature>
<name>A0A1V0UEW2_STRVN</name>
<feature type="transmembrane region" description="Helical" evidence="2">
    <location>
        <begin position="190"/>
        <end position="209"/>
    </location>
</feature>
<feature type="transmembrane region" description="Helical" evidence="2">
    <location>
        <begin position="246"/>
        <end position="266"/>
    </location>
</feature>
<protein>
    <submittedName>
        <fullName evidence="3">Uncharacterized protein</fullName>
    </submittedName>
</protein>
<evidence type="ECO:0000313" key="4">
    <source>
        <dbReference type="Proteomes" id="UP000192445"/>
    </source>
</evidence>
<evidence type="ECO:0000313" key="3">
    <source>
        <dbReference type="EMBL" id="ARF63620.1"/>
    </source>
</evidence>
<dbReference type="EMBL" id="CP020570">
    <property type="protein sequence ID" value="ARF63620.1"/>
    <property type="molecule type" value="Genomic_DNA"/>
</dbReference>
<feature type="transmembrane region" description="Helical" evidence="2">
    <location>
        <begin position="330"/>
        <end position="354"/>
    </location>
</feature>
<gene>
    <name evidence="3" type="ORF">B1H20_21240</name>
</gene>
<feature type="transmembrane region" description="Helical" evidence="2">
    <location>
        <begin position="366"/>
        <end position="384"/>
    </location>
</feature>
<accession>A0A1V0UEW2</accession>
<keyword evidence="2" id="KW-1133">Transmembrane helix</keyword>
<dbReference type="STRING" id="1935.B1H20_21240"/>
<reference evidence="3 4" key="1">
    <citation type="submission" date="2017-03" db="EMBL/GenBank/DDBJ databases">
        <title>Complete Genome Sequence of a natural compounds producer, Streptomyces violaceus S21.</title>
        <authorList>
            <person name="Zhong C."/>
            <person name="Zhao Z."/>
            <person name="Fu J."/>
            <person name="Zong G."/>
            <person name="Qin R."/>
            <person name="Cao G."/>
        </authorList>
    </citation>
    <scope>NUCLEOTIDE SEQUENCE [LARGE SCALE GENOMIC DNA]</scope>
    <source>
        <strain evidence="3 4">S21</strain>
    </source>
</reference>
<organism evidence="3 4">
    <name type="scientific">Streptomyces violaceoruber</name>
    <dbReference type="NCBI Taxonomy" id="1935"/>
    <lineage>
        <taxon>Bacteria</taxon>
        <taxon>Bacillati</taxon>
        <taxon>Actinomycetota</taxon>
        <taxon>Actinomycetes</taxon>
        <taxon>Kitasatosporales</taxon>
        <taxon>Streptomycetaceae</taxon>
        <taxon>Streptomyces</taxon>
        <taxon>Streptomyces violaceoruber group</taxon>
    </lineage>
</organism>
<dbReference type="RefSeq" id="WP_083193113.1">
    <property type="nucleotide sequence ID" value="NZ_CP020570.1"/>
</dbReference>
<sequence length="396" mass="42934">MPNTVTDETPAGEGAAPSAEDRHRRRKPGGSASSGLREGPGPRRWRGWPGWSAWPDWSGRLAVVWSALYGAAALYWAFGGDGFPYERVHEDRSSGSILEPSRAEIVAPALSVFCALGVVVGLLMLRRAGTGRARTALFAYGWTAGIALALLIPDYSLLGLLVFSPVLLVFAFTGVPGPQDMGDILYWHRGNLLIVFVGGLLWAAATLAYRRRTAGRCVYCGRAPHGPGARTDTTDTAGLRRWGRRAVLVAVVSTLPYDITRIAWYFDQPLGITEEFLREMRETPGMLEIGLALGVVSTLGSLLMHGLVARWGEVWPRWVWWKKGRTIHPATAVVPAALVAVALIPAGLMATRAFDPASWGIVGPSILWTVWGVALGVATCLYYLRCRGVCRRCGRG</sequence>
<evidence type="ECO:0000256" key="1">
    <source>
        <dbReference type="SAM" id="MobiDB-lite"/>
    </source>
</evidence>
<dbReference type="KEGG" id="svu:B1H20_21240"/>
<keyword evidence="2" id="KW-0812">Transmembrane</keyword>
<keyword evidence="2" id="KW-0472">Membrane</keyword>
<feature type="transmembrane region" description="Helical" evidence="2">
    <location>
        <begin position="286"/>
        <end position="309"/>
    </location>
</feature>